<evidence type="ECO:0000256" key="1">
    <source>
        <dbReference type="SAM" id="Phobius"/>
    </source>
</evidence>
<gene>
    <name evidence="2" type="ORF">IWH25_08380</name>
</gene>
<accession>A0A974SRZ5</accession>
<dbReference type="EMBL" id="CP064781">
    <property type="protein sequence ID" value="QRJ65324.1"/>
    <property type="molecule type" value="Genomic_DNA"/>
</dbReference>
<dbReference type="AlphaFoldDB" id="A0A974SRZ5"/>
<dbReference type="Proteomes" id="UP000663444">
    <property type="component" value="Chromosome"/>
</dbReference>
<dbReference type="KEGG" id="ares:IWH25_08380"/>
<keyword evidence="1" id="KW-1133">Transmembrane helix</keyword>
<organism evidence="2 3">
    <name type="scientific">Azospira restricta</name>
    <dbReference type="NCBI Taxonomy" id="404405"/>
    <lineage>
        <taxon>Bacteria</taxon>
        <taxon>Pseudomonadati</taxon>
        <taxon>Pseudomonadota</taxon>
        <taxon>Betaproteobacteria</taxon>
        <taxon>Rhodocyclales</taxon>
        <taxon>Rhodocyclaceae</taxon>
        <taxon>Azospira</taxon>
    </lineage>
</organism>
<reference evidence="2" key="1">
    <citation type="submission" date="2020-11" db="EMBL/GenBank/DDBJ databases">
        <title>Azospira restricta DSM 18626 genome sequence.</title>
        <authorList>
            <person name="Moe W.M."/>
        </authorList>
    </citation>
    <scope>NUCLEOTIDE SEQUENCE</scope>
    <source>
        <strain evidence="2">DSM 18626</strain>
    </source>
</reference>
<protein>
    <submittedName>
        <fullName evidence="2">Uncharacterized protein</fullName>
    </submittedName>
</protein>
<proteinExistence type="predicted"/>
<evidence type="ECO:0000313" key="3">
    <source>
        <dbReference type="Proteomes" id="UP000663444"/>
    </source>
</evidence>
<name>A0A974SRZ5_9RHOO</name>
<sequence length="107" mass="11121">MERWITRSVALLCAAGGLGLFWAFGAFTAIPVRDGRLLAMSGIELQLAGIPLVAGGLVAWGALHLFALADREPAPGAYRLLRLVYFGALLAAAVAGAVWSTGRVLAS</sequence>
<dbReference type="RefSeq" id="WP_203388851.1">
    <property type="nucleotide sequence ID" value="NZ_CP064781.1"/>
</dbReference>
<keyword evidence="3" id="KW-1185">Reference proteome</keyword>
<keyword evidence="1" id="KW-0472">Membrane</keyword>
<feature type="transmembrane region" description="Helical" evidence="1">
    <location>
        <begin position="45"/>
        <end position="68"/>
    </location>
</feature>
<feature type="transmembrane region" description="Helical" evidence="1">
    <location>
        <begin position="80"/>
        <end position="99"/>
    </location>
</feature>
<keyword evidence="1" id="KW-0812">Transmembrane</keyword>
<evidence type="ECO:0000313" key="2">
    <source>
        <dbReference type="EMBL" id="QRJ65324.1"/>
    </source>
</evidence>